<evidence type="ECO:0000256" key="7">
    <source>
        <dbReference type="ARBA" id="ARBA00023170"/>
    </source>
</evidence>
<feature type="transmembrane region" description="Helical" evidence="11">
    <location>
        <begin position="147"/>
        <end position="169"/>
    </location>
</feature>
<gene>
    <name evidence="14" type="primary">LOC106817874</name>
</gene>
<dbReference type="SMART" id="SM01381">
    <property type="entry name" value="7TM_GPCR_Srsx"/>
    <property type="match status" value="1"/>
</dbReference>
<dbReference type="Gene3D" id="1.20.1070.10">
    <property type="entry name" value="Rhodopsin 7-helix transmembrane proteins"/>
    <property type="match status" value="1"/>
</dbReference>
<keyword evidence="3 9" id="KW-0812">Transmembrane</keyword>
<comment type="similarity">
    <text evidence="9">Belongs to the G-protein coupled receptor 1 family.</text>
</comment>
<feature type="compositionally biased region" description="Gly residues" evidence="10">
    <location>
        <begin position="327"/>
        <end position="340"/>
    </location>
</feature>
<accession>A0ABM1F0V0</accession>
<feature type="compositionally biased region" description="Basic and acidic residues" evidence="10">
    <location>
        <begin position="304"/>
        <end position="323"/>
    </location>
</feature>
<dbReference type="InterPro" id="IPR000276">
    <property type="entry name" value="GPCR_Rhodpsn"/>
</dbReference>
<comment type="subcellular location">
    <subcellularLocation>
        <location evidence="1">Cell membrane</location>
        <topology evidence="1">Multi-pass membrane protein</topology>
    </subcellularLocation>
</comment>
<dbReference type="PROSITE" id="PS00237">
    <property type="entry name" value="G_PROTEIN_RECEP_F1_1"/>
    <property type="match status" value="1"/>
</dbReference>
<evidence type="ECO:0000256" key="2">
    <source>
        <dbReference type="ARBA" id="ARBA00022475"/>
    </source>
</evidence>
<evidence type="ECO:0000256" key="8">
    <source>
        <dbReference type="ARBA" id="ARBA00023224"/>
    </source>
</evidence>
<dbReference type="Pfam" id="PF00001">
    <property type="entry name" value="7tm_1"/>
    <property type="match status" value="1"/>
</dbReference>
<keyword evidence="13" id="KW-1185">Reference proteome</keyword>
<dbReference type="PANTHER" id="PTHR24228">
    <property type="entry name" value="B2 BRADYKININ RECEPTOR/ANGIOTENSIN II RECEPTOR"/>
    <property type="match status" value="1"/>
</dbReference>
<feature type="transmembrane region" description="Helical" evidence="11">
    <location>
        <begin position="204"/>
        <end position="225"/>
    </location>
</feature>
<protein>
    <submittedName>
        <fullName evidence="14">G-protein coupled receptor moody-like</fullName>
    </submittedName>
</protein>
<dbReference type="PANTHER" id="PTHR24228:SF74">
    <property type="entry name" value="G-PROTEIN COUPLED RECEPTORS FAMILY 1 PROFILE DOMAIN-CONTAINING PROTEIN"/>
    <property type="match status" value="1"/>
</dbReference>
<evidence type="ECO:0000256" key="9">
    <source>
        <dbReference type="RuleBase" id="RU000688"/>
    </source>
</evidence>
<organism evidence="13 14">
    <name type="scientific">Priapulus caudatus</name>
    <name type="common">Priapulid worm</name>
    <dbReference type="NCBI Taxonomy" id="37621"/>
    <lineage>
        <taxon>Eukaryota</taxon>
        <taxon>Metazoa</taxon>
        <taxon>Ecdysozoa</taxon>
        <taxon>Scalidophora</taxon>
        <taxon>Priapulida</taxon>
        <taxon>Priapulimorpha</taxon>
        <taxon>Priapulimorphida</taxon>
        <taxon>Priapulidae</taxon>
        <taxon>Priapulus</taxon>
    </lineage>
</organism>
<feature type="transmembrane region" description="Helical" evidence="11">
    <location>
        <begin position="15"/>
        <end position="36"/>
    </location>
</feature>
<reference evidence="14" key="1">
    <citation type="submission" date="2025-08" db="UniProtKB">
        <authorList>
            <consortium name="RefSeq"/>
        </authorList>
    </citation>
    <scope>IDENTIFICATION</scope>
</reference>
<sequence>MNATLREPVIVFACAWSVTVAVAGVLGNGVAILALARSSTLLKNSTTVFVLALCVCGLLICAANIPLQVALFFGRALVYPESLCVAVAYTYYVNTGAALMCLMAVAANRYVLILAPTLFGAWGRFGFSPSLLLCTIVPTSPGGPSALTVLPFVGFGLPFVAIVVCYGRIFCAVRSSRRAVHEQVMASASAERRARRRACDERRLTAMILVIACVHTTLYLPYAVVNAFVDVADNADMHLIVEVAVWVTHCVNPLLYALVNERYRHAYRALLPCCRSPDVAAAAAREGAPQTLPDSTVNASQRGKAVDTRAALREGGGERKPEEGDGEGGGGETGAPGEGGAQRKASGKNVVFALSPVTSWVK</sequence>
<dbReference type="RefSeq" id="XP_014678071.1">
    <property type="nucleotide sequence ID" value="XM_014822585.1"/>
</dbReference>
<dbReference type="GeneID" id="106817874"/>
<evidence type="ECO:0000313" key="13">
    <source>
        <dbReference type="Proteomes" id="UP000695022"/>
    </source>
</evidence>
<keyword evidence="5 9" id="KW-0297">G-protein coupled receptor</keyword>
<evidence type="ECO:0000259" key="12">
    <source>
        <dbReference type="PROSITE" id="PS50262"/>
    </source>
</evidence>
<evidence type="ECO:0000256" key="1">
    <source>
        <dbReference type="ARBA" id="ARBA00004651"/>
    </source>
</evidence>
<feature type="region of interest" description="Disordered" evidence="10">
    <location>
        <begin position="285"/>
        <end position="348"/>
    </location>
</feature>
<dbReference type="SUPFAM" id="SSF81321">
    <property type="entry name" value="Family A G protein-coupled receptor-like"/>
    <property type="match status" value="1"/>
</dbReference>
<dbReference type="Proteomes" id="UP000695022">
    <property type="component" value="Unplaced"/>
</dbReference>
<keyword evidence="7 9" id="KW-0675">Receptor</keyword>
<keyword evidence="6 11" id="KW-0472">Membrane</keyword>
<proteinExistence type="inferred from homology"/>
<evidence type="ECO:0000256" key="11">
    <source>
        <dbReference type="SAM" id="Phobius"/>
    </source>
</evidence>
<name>A0ABM1F0V0_PRICU</name>
<feature type="transmembrane region" description="Helical" evidence="11">
    <location>
        <begin position="237"/>
        <end position="259"/>
    </location>
</feature>
<evidence type="ECO:0000256" key="5">
    <source>
        <dbReference type="ARBA" id="ARBA00023040"/>
    </source>
</evidence>
<dbReference type="PROSITE" id="PS50262">
    <property type="entry name" value="G_PROTEIN_RECEP_F1_2"/>
    <property type="match status" value="1"/>
</dbReference>
<evidence type="ECO:0000256" key="6">
    <source>
        <dbReference type="ARBA" id="ARBA00023136"/>
    </source>
</evidence>
<feature type="compositionally biased region" description="Polar residues" evidence="10">
    <location>
        <begin position="292"/>
        <end position="301"/>
    </location>
</feature>
<feature type="transmembrane region" description="Helical" evidence="11">
    <location>
        <begin position="86"/>
        <end position="105"/>
    </location>
</feature>
<keyword evidence="4 11" id="KW-1133">Transmembrane helix</keyword>
<dbReference type="InterPro" id="IPR017452">
    <property type="entry name" value="GPCR_Rhodpsn_7TM"/>
</dbReference>
<evidence type="ECO:0000313" key="14">
    <source>
        <dbReference type="RefSeq" id="XP_014678071.1"/>
    </source>
</evidence>
<feature type="transmembrane region" description="Helical" evidence="11">
    <location>
        <begin position="110"/>
        <end position="127"/>
    </location>
</feature>
<feature type="domain" description="G-protein coupled receptors family 1 profile" evidence="12">
    <location>
        <begin position="27"/>
        <end position="256"/>
    </location>
</feature>
<keyword evidence="2" id="KW-1003">Cell membrane</keyword>
<evidence type="ECO:0000256" key="3">
    <source>
        <dbReference type="ARBA" id="ARBA00022692"/>
    </source>
</evidence>
<feature type="transmembrane region" description="Helical" evidence="11">
    <location>
        <begin position="48"/>
        <end position="74"/>
    </location>
</feature>
<evidence type="ECO:0000256" key="4">
    <source>
        <dbReference type="ARBA" id="ARBA00022989"/>
    </source>
</evidence>
<dbReference type="PRINTS" id="PR00237">
    <property type="entry name" value="GPCRRHODOPSN"/>
</dbReference>
<evidence type="ECO:0000256" key="10">
    <source>
        <dbReference type="SAM" id="MobiDB-lite"/>
    </source>
</evidence>
<keyword evidence="8 9" id="KW-0807">Transducer</keyword>